<dbReference type="SUPFAM" id="SSF47413">
    <property type="entry name" value="lambda repressor-like DNA-binding domains"/>
    <property type="match status" value="1"/>
</dbReference>
<dbReference type="CDD" id="cd00093">
    <property type="entry name" value="HTH_XRE"/>
    <property type="match status" value="1"/>
</dbReference>
<accession>A0ABW5NF82</accession>
<reference evidence="3" key="1">
    <citation type="journal article" date="2019" name="Int. J. Syst. Evol. Microbiol.">
        <title>The Global Catalogue of Microorganisms (GCM) 10K type strain sequencing project: providing services to taxonomists for standard genome sequencing and annotation.</title>
        <authorList>
            <consortium name="The Broad Institute Genomics Platform"/>
            <consortium name="The Broad Institute Genome Sequencing Center for Infectious Disease"/>
            <person name="Wu L."/>
            <person name="Ma J."/>
        </authorList>
    </citation>
    <scope>NUCLEOTIDE SEQUENCE [LARGE SCALE GENOMIC DNA]</scope>
    <source>
        <strain evidence="3">KCTC 42248</strain>
    </source>
</reference>
<dbReference type="EMBL" id="JBHUMA010000003">
    <property type="protein sequence ID" value="MFD2597341.1"/>
    <property type="molecule type" value="Genomic_DNA"/>
</dbReference>
<dbReference type="Pfam" id="PF01381">
    <property type="entry name" value="HTH_3"/>
    <property type="match status" value="1"/>
</dbReference>
<evidence type="ECO:0000313" key="3">
    <source>
        <dbReference type="Proteomes" id="UP001597393"/>
    </source>
</evidence>
<dbReference type="InterPro" id="IPR001387">
    <property type="entry name" value="Cro/C1-type_HTH"/>
</dbReference>
<sequence length="79" mass="8920">MDKQSIKTTFAANLKAYRAIKGYSQQQLAEMFGIKRSSLGAYEECRALPRVDDFSRIASIMAVSMESLINSEIKWIPTN</sequence>
<keyword evidence="3" id="KW-1185">Reference proteome</keyword>
<dbReference type="SMART" id="SM00530">
    <property type="entry name" value="HTH_XRE"/>
    <property type="match status" value="1"/>
</dbReference>
<feature type="domain" description="HTH cro/C1-type" evidence="1">
    <location>
        <begin position="14"/>
        <end position="68"/>
    </location>
</feature>
<evidence type="ECO:0000313" key="2">
    <source>
        <dbReference type="EMBL" id="MFD2597341.1"/>
    </source>
</evidence>
<dbReference type="Gene3D" id="1.10.260.40">
    <property type="entry name" value="lambda repressor-like DNA-binding domains"/>
    <property type="match status" value="1"/>
</dbReference>
<name>A0ABW5NF82_9SPHI</name>
<proteinExistence type="predicted"/>
<evidence type="ECO:0000259" key="1">
    <source>
        <dbReference type="PROSITE" id="PS50943"/>
    </source>
</evidence>
<organism evidence="2 3">
    <name type="scientific">Sphingobacterium corticis</name>
    <dbReference type="NCBI Taxonomy" id="1812823"/>
    <lineage>
        <taxon>Bacteria</taxon>
        <taxon>Pseudomonadati</taxon>
        <taxon>Bacteroidota</taxon>
        <taxon>Sphingobacteriia</taxon>
        <taxon>Sphingobacteriales</taxon>
        <taxon>Sphingobacteriaceae</taxon>
        <taxon>Sphingobacterium</taxon>
    </lineage>
</organism>
<gene>
    <name evidence="2" type="ORF">ACFSQ3_00135</name>
</gene>
<dbReference type="Proteomes" id="UP001597393">
    <property type="component" value="Unassembled WGS sequence"/>
</dbReference>
<dbReference type="PROSITE" id="PS50943">
    <property type="entry name" value="HTH_CROC1"/>
    <property type="match status" value="1"/>
</dbReference>
<protein>
    <submittedName>
        <fullName evidence="2">Helix-turn-helix transcriptional regulator</fullName>
    </submittedName>
</protein>
<dbReference type="InterPro" id="IPR010982">
    <property type="entry name" value="Lambda_DNA-bd_dom_sf"/>
</dbReference>
<dbReference type="RefSeq" id="WP_380866436.1">
    <property type="nucleotide sequence ID" value="NZ_JBHUMA010000003.1"/>
</dbReference>
<comment type="caution">
    <text evidence="2">The sequence shown here is derived from an EMBL/GenBank/DDBJ whole genome shotgun (WGS) entry which is preliminary data.</text>
</comment>